<dbReference type="SUPFAM" id="SSF50475">
    <property type="entry name" value="FMN-binding split barrel"/>
    <property type="match status" value="1"/>
</dbReference>
<reference evidence="3 4" key="1">
    <citation type="submission" date="2018-09" db="EMBL/GenBank/DDBJ databases">
        <title>The complete genome sequence of Neokomagataea tanensis NBRC 106556(T).</title>
        <authorList>
            <person name="Chua K.-O."/>
            <person name="See-Too W.-S."/>
            <person name="Hong K.-W."/>
            <person name="Yin W.-F."/>
            <person name="Chan K.-G."/>
        </authorList>
    </citation>
    <scope>NUCLEOTIDE SEQUENCE [LARGE SCALE GENOMIC DNA]</scope>
    <source>
        <strain evidence="4">AH13 \ NBRC 106556</strain>
    </source>
</reference>
<dbReference type="Gene3D" id="2.30.110.10">
    <property type="entry name" value="Electron Transport, Fmn-binding Protein, Chain A"/>
    <property type="match status" value="1"/>
</dbReference>
<evidence type="ECO:0000313" key="3">
    <source>
        <dbReference type="EMBL" id="QDH25301.1"/>
    </source>
</evidence>
<gene>
    <name evidence="3" type="ORF">D5366_08865</name>
</gene>
<dbReference type="RefSeq" id="WP_141493152.1">
    <property type="nucleotide sequence ID" value="NZ_CP032485.1"/>
</dbReference>
<evidence type="ECO:0000313" key="4">
    <source>
        <dbReference type="Proteomes" id="UP000317214"/>
    </source>
</evidence>
<dbReference type="GO" id="GO:0006208">
    <property type="term" value="P:pyrimidine nucleobase catabolic process"/>
    <property type="evidence" value="ECO:0007669"/>
    <property type="project" value="TreeGrafter"/>
</dbReference>
<dbReference type="InterPro" id="IPR002563">
    <property type="entry name" value="Flavin_Rdtase-like_dom"/>
</dbReference>
<accession>A0A4Y6V9M4</accession>
<dbReference type="InterPro" id="IPR050268">
    <property type="entry name" value="NADH-dep_flavin_reductase"/>
</dbReference>
<protein>
    <submittedName>
        <fullName evidence="3">Flavin reductase</fullName>
    </submittedName>
</protein>
<keyword evidence="4" id="KW-1185">Reference proteome</keyword>
<name>A0A4Y6V9M4_9PROT</name>
<dbReference type="SMART" id="SM00903">
    <property type="entry name" value="Flavin_Reduct"/>
    <property type="match status" value="1"/>
</dbReference>
<evidence type="ECO:0000256" key="1">
    <source>
        <dbReference type="ARBA" id="ARBA00023002"/>
    </source>
</evidence>
<dbReference type="Pfam" id="PF01613">
    <property type="entry name" value="Flavin_Reduct"/>
    <property type="match status" value="1"/>
</dbReference>
<dbReference type="EMBL" id="CP032485">
    <property type="protein sequence ID" value="QDH25301.1"/>
    <property type="molecule type" value="Genomic_DNA"/>
</dbReference>
<dbReference type="AlphaFoldDB" id="A0A4Y6V9M4"/>
<dbReference type="GO" id="GO:0010181">
    <property type="term" value="F:FMN binding"/>
    <property type="evidence" value="ECO:0007669"/>
    <property type="project" value="InterPro"/>
</dbReference>
<keyword evidence="1" id="KW-0560">Oxidoreductase</keyword>
<evidence type="ECO:0000259" key="2">
    <source>
        <dbReference type="SMART" id="SM00903"/>
    </source>
</evidence>
<dbReference type="Proteomes" id="UP000317214">
    <property type="component" value="Chromosome"/>
</dbReference>
<proteinExistence type="predicted"/>
<organism evidence="3 4">
    <name type="scientific">Neokomagataea tanensis</name>
    <dbReference type="NCBI Taxonomy" id="661191"/>
    <lineage>
        <taxon>Bacteria</taxon>
        <taxon>Pseudomonadati</taxon>
        <taxon>Pseudomonadota</taxon>
        <taxon>Alphaproteobacteria</taxon>
        <taxon>Acetobacterales</taxon>
        <taxon>Acetobacteraceae</taxon>
        <taxon>Neokomagataea</taxon>
    </lineage>
</organism>
<dbReference type="GO" id="GO:0042602">
    <property type="term" value="F:riboflavin reductase (NADPH) activity"/>
    <property type="evidence" value="ECO:0007669"/>
    <property type="project" value="TreeGrafter"/>
</dbReference>
<dbReference type="KEGG" id="ntn:D5366_08865"/>
<dbReference type="OrthoDB" id="9789254at2"/>
<sequence>MSNTATQPDIQLFREAMARLASAVTIITTDGENGRYGFTASAVSSVTDTPPTLLVCINRQAKTHPKLVEHGKFAVNLLSEGHEDLSNRFASSAVPMDERFEAGTWHRGEYNQPILDEALVSLECEISDMKDIGTHTVVFGKILSIKIHSENTKSLIWASRRYLSV</sequence>
<dbReference type="PANTHER" id="PTHR30466">
    <property type="entry name" value="FLAVIN REDUCTASE"/>
    <property type="match status" value="1"/>
</dbReference>
<feature type="domain" description="Flavin reductase like" evidence="2">
    <location>
        <begin position="17"/>
        <end position="164"/>
    </location>
</feature>
<dbReference type="PANTHER" id="PTHR30466:SF1">
    <property type="entry name" value="FMN REDUCTASE (NADH) RUTF"/>
    <property type="match status" value="1"/>
</dbReference>
<dbReference type="InterPro" id="IPR012349">
    <property type="entry name" value="Split_barrel_FMN-bd"/>
</dbReference>